<feature type="region of interest" description="Disordered" evidence="1">
    <location>
        <begin position="116"/>
        <end position="145"/>
    </location>
</feature>
<feature type="compositionally biased region" description="Basic residues" evidence="1">
    <location>
        <begin position="119"/>
        <end position="131"/>
    </location>
</feature>
<evidence type="ECO:0000313" key="3">
    <source>
        <dbReference type="Proteomes" id="UP001296104"/>
    </source>
</evidence>
<dbReference type="Proteomes" id="UP001296104">
    <property type="component" value="Unassembled WGS sequence"/>
</dbReference>
<comment type="caution">
    <text evidence="2">The sequence shown here is derived from an EMBL/GenBank/DDBJ whole genome shotgun (WGS) entry which is preliminary data.</text>
</comment>
<feature type="compositionally biased region" description="Low complexity" evidence="1">
    <location>
        <begin position="1"/>
        <end position="14"/>
    </location>
</feature>
<evidence type="ECO:0000313" key="2">
    <source>
        <dbReference type="EMBL" id="CAK4032219.1"/>
    </source>
</evidence>
<proteinExistence type="predicted"/>
<dbReference type="EMBL" id="CAVMBE010000059">
    <property type="protein sequence ID" value="CAK4032219.1"/>
    <property type="molecule type" value="Genomic_DNA"/>
</dbReference>
<feature type="region of interest" description="Disordered" evidence="1">
    <location>
        <begin position="1"/>
        <end position="76"/>
    </location>
</feature>
<protein>
    <submittedName>
        <fullName evidence="2">Uncharacterized protein</fullName>
    </submittedName>
</protein>
<dbReference type="AlphaFoldDB" id="A0AAI8Z483"/>
<name>A0AAI8Z483_9PEZI</name>
<keyword evidence="3" id="KW-1185">Reference proteome</keyword>
<reference evidence="2" key="1">
    <citation type="submission" date="2023-11" db="EMBL/GenBank/DDBJ databases">
        <authorList>
            <person name="Alioto T."/>
            <person name="Alioto T."/>
            <person name="Gomez Garrido J."/>
        </authorList>
    </citation>
    <scope>NUCLEOTIDE SEQUENCE</scope>
</reference>
<accession>A0AAI8Z483</accession>
<evidence type="ECO:0000256" key="1">
    <source>
        <dbReference type="SAM" id="MobiDB-lite"/>
    </source>
</evidence>
<gene>
    <name evidence="2" type="ORF">LECACI_7A007377</name>
</gene>
<sequence length="145" mass="16031">MSSSSSDSSASPSPILEGQPSFFPQLSPPACALPKPTVTRKSSSKTASRVAPIPEDESLDEFELRSPTTSEEEGRLYDVNAEIKSTLMELLNTEAVRSDGKMRAWIQSKLMEAEMELKKQRRHNSGRRRSSTPRIVLSPSHEEVA</sequence>
<organism evidence="2 3">
    <name type="scientific">Lecanosticta acicola</name>
    <dbReference type="NCBI Taxonomy" id="111012"/>
    <lineage>
        <taxon>Eukaryota</taxon>
        <taxon>Fungi</taxon>
        <taxon>Dikarya</taxon>
        <taxon>Ascomycota</taxon>
        <taxon>Pezizomycotina</taxon>
        <taxon>Dothideomycetes</taxon>
        <taxon>Dothideomycetidae</taxon>
        <taxon>Mycosphaerellales</taxon>
        <taxon>Mycosphaerellaceae</taxon>
        <taxon>Lecanosticta</taxon>
    </lineage>
</organism>